<accession>A0A4Z1CK17</accession>
<evidence type="ECO:0000256" key="4">
    <source>
        <dbReference type="ARBA" id="ARBA00022692"/>
    </source>
</evidence>
<comment type="similarity">
    <text evidence="7">Belongs to the binding-protein-dependent transport system permease family.</text>
</comment>
<feature type="transmembrane region" description="Helical" evidence="7">
    <location>
        <begin position="46"/>
        <end position="71"/>
    </location>
</feature>
<dbReference type="PANTHER" id="PTHR30193">
    <property type="entry name" value="ABC TRANSPORTER PERMEASE PROTEIN"/>
    <property type="match status" value="1"/>
</dbReference>
<feature type="transmembrane region" description="Helical" evidence="7">
    <location>
        <begin position="297"/>
        <end position="317"/>
    </location>
</feature>
<comment type="subcellular location">
    <subcellularLocation>
        <location evidence="1 7">Cell membrane</location>
        <topology evidence="1 7">Multi-pass membrane protein</topology>
    </subcellularLocation>
</comment>
<evidence type="ECO:0000259" key="8">
    <source>
        <dbReference type="PROSITE" id="PS50928"/>
    </source>
</evidence>
<keyword evidence="3" id="KW-1003">Cell membrane</keyword>
<keyword evidence="2 7" id="KW-0813">Transport</keyword>
<evidence type="ECO:0000313" key="9">
    <source>
        <dbReference type="EMBL" id="TGN64090.1"/>
    </source>
</evidence>
<evidence type="ECO:0000256" key="6">
    <source>
        <dbReference type="ARBA" id="ARBA00023136"/>
    </source>
</evidence>
<feature type="transmembrane region" description="Helical" evidence="7">
    <location>
        <begin position="194"/>
        <end position="216"/>
    </location>
</feature>
<dbReference type="RefSeq" id="WP_135838620.1">
    <property type="nucleotide sequence ID" value="NZ_SRRO01000001.1"/>
</dbReference>
<organism evidence="9 10">
    <name type="scientific">Nocardioides eburneiflavus</name>
    <dbReference type="NCBI Taxonomy" id="2518372"/>
    <lineage>
        <taxon>Bacteria</taxon>
        <taxon>Bacillati</taxon>
        <taxon>Actinomycetota</taxon>
        <taxon>Actinomycetes</taxon>
        <taxon>Propionibacteriales</taxon>
        <taxon>Nocardioidaceae</taxon>
        <taxon>Nocardioides</taxon>
    </lineage>
</organism>
<evidence type="ECO:0000256" key="5">
    <source>
        <dbReference type="ARBA" id="ARBA00022989"/>
    </source>
</evidence>
<evidence type="ECO:0000313" key="10">
    <source>
        <dbReference type="Proteomes" id="UP000297496"/>
    </source>
</evidence>
<dbReference type="InterPro" id="IPR035906">
    <property type="entry name" value="MetI-like_sf"/>
</dbReference>
<keyword evidence="6 7" id="KW-0472">Membrane</keyword>
<dbReference type="InterPro" id="IPR000515">
    <property type="entry name" value="MetI-like"/>
</dbReference>
<dbReference type="PROSITE" id="PS50928">
    <property type="entry name" value="ABC_TM1"/>
    <property type="match status" value="1"/>
</dbReference>
<evidence type="ECO:0000256" key="1">
    <source>
        <dbReference type="ARBA" id="ARBA00004651"/>
    </source>
</evidence>
<dbReference type="CDD" id="cd06261">
    <property type="entry name" value="TM_PBP2"/>
    <property type="match status" value="1"/>
</dbReference>
<keyword evidence="4 7" id="KW-0812">Transmembrane</keyword>
<feature type="transmembrane region" description="Helical" evidence="7">
    <location>
        <begin position="101"/>
        <end position="123"/>
    </location>
</feature>
<gene>
    <name evidence="9" type="ORF">EXE59_09125</name>
</gene>
<dbReference type="Pfam" id="PF00528">
    <property type="entry name" value="BPD_transp_1"/>
    <property type="match status" value="1"/>
</dbReference>
<proteinExistence type="inferred from homology"/>
<evidence type="ECO:0000256" key="2">
    <source>
        <dbReference type="ARBA" id="ARBA00022448"/>
    </source>
</evidence>
<protein>
    <submittedName>
        <fullName evidence="9">Sugar ABC transporter permease</fullName>
    </submittedName>
</protein>
<feature type="transmembrane region" description="Helical" evidence="7">
    <location>
        <begin position="6"/>
        <end position="26"/>
    </location>
</feature>
<dbReference type="PANTHER" id="PTHR30193:SF18">
    <property type="entry name" value="OSMOPROTECTIVE COMPOUNDS UPTAKE PERMEASE PROTEIN GGTC"/>
    <property type="match status" value="1"/>
</dbReference>
<feature type="transmembrane region" description="Helical" evidence="7">
    <location>
        <begin position="237"/>
        <end position="262"/>
    </location>
</feature>
<dbReference type="GO" id="GO:0055085">
    <property type="term" value="P:transmembrane transport"/>
    <property type="evidence" value="ECO:0007669"/>
    <property type="project" value="InterPro"/>
</dbReference>
<dbReference type="AlphaFoldDB" id="A0A4Z1CK17"/>
<keyword evidence="10" id="KW-1185">Reference proteome</keyword>
<dbReference type="OrthoDB" id="9804439at2"/>
<comment type="caution">
    <text evidence="9">The sequence shown here is derived from an EMBL/GenBank/DDBJ whole genome shotgun (WGS) entry which is preliminary data.</text>
</comment>
<reference evidence="9 10" key="1">
    <citation type="submission" date="2019-04" db="EMBL/GenBank/DDBJ databases">
        <title>Three New Species of Nocardioides, Nocardioides euryhalodurans sp. nov., Nocardioides seonyuensis sp. nov. and Nocardioides eburneoflavus sp. nov. Isolated from Soil.</title>
        <authorList>
            <person name="Roh S.G."/>
            <person name="Lee C."/>
            <person name="Kim M.-K."/>
            <person name="Kim S.B."/>
        </authorList>
    </citation>
    <scope>NUCLEOTIDE SEQUENCE [LARGE SCALE GENOMIC DNA]</scope>
    <source>
        <strain evidence="9 10">MMS17-SY213</strain>
    </source>
</reference>
<dbReference type="GO" id="GO:0005886">
    <property type="term" value="C:plasma membrane"/>
    <property type="evidence" value="ECO:0007669"/>
    <property type="project" value="UniProtKB-SubCell"/>
</dbReference>
<sequence>MLLKILNALITVGVGVGAAVILYWLLNKLAEVLPGRWEHRLKPYFYILPAYAALVFYLVYPAVQTIVFSFANAQSTAWVGLDNYTRLLQSSNFQDTLFNTLLWMAVVPAMTVVLGLAMAVLADRLNPTWENTSKTIIFLPMAISFVGAGTVWGLIYNYRPEGREQIGLQNAIITALGFDPVAWLQVSDFRLNSFFLMVMLLWAQTGFSMVLLSAAVKGVPEDTLEAARIDGANERAIFFRVVVPQIWGTVITVYVTTLIGVMKIFDIVYVMTNGQANTNVIGNEFFNQLFTNFNNGAAAAIVVLLMLATIPIMVYQVRNFRREESMA</sequence>
<name>A0A4Z1CK17_9ACTN</name>
<dbReference type="Proteomes" id="UP000297496">
    <property type="component" value="Unassembled WGS sequence"/>
</dbReference>
<feature type="domain" description="ABC transmembrane type-1" evidence="8">
    <location>
        <begin position="97"/>
        <end position="314"/>
    </location>
</feature>
<keyword evidence="5 7" id="KW-1133">Transmembrane helix</keyword>
<dbReference type="Gene3D" id="1.10.3720.10">
    <property type="entry name" value="MetI-like"/>
    <property type="match status" value="1"/>
</dbReference>
<dbReference type="EMBL" id="SRRO01000001">
    <property type="protein sequence ID" value="TGN64090.1"/>
    <property type="molecule type" value="Genomic_DNA"/>
</dbReference>
<evidence type="ECO:0000256" key="3">
    <source>
        <dbReference type="ARBA" id="ARBA00022475"/>
    </source>
</evidence>
<dbReference type="SUPFAM" id="SSF160964">
    <property type="entry name" value="MalF N-terminal region-like"/>
    <property type="match status" value="1"/>
</dbReference>
<evidence type="ECO:0000256" key="7">
    <source>
        <dbReference type="RuleBase" id="RU363032"/>
    </source>
</evidence>
<feature type="transmembrane region" description="Helical" evidence="7">
    <location>
        <begin position="135"/>
        <end position="155"/>
    </location>
</feature>
<dbReference type="SUPFAM" id="SSF161098">
    <property type="entry name" value="MetI-like"/>
    <property type="match status" value="1"/>
</dbReference>
<dbReference type="InterPro" id="IPR051393">
    <property type="entry name" value="ABC_transporter_permease"/>
</dbReference>